<dbReference type="AlphaFoldDB" id="A0A432LE31"/>
<evidence type="ECO:0000256" key="2">
    <source>
        <dbReference type="ARBA" id="ARBA00022670"/>
    </source>
</evidence>
<gene>
    <name evidence="9" type="ORF">EK386_06510</name>
</gene>
<name>A0A432LE31_9BACI</name>
<feature type="domain" description="SLH" evidence="7">
    <location>
        <begin position="257"/>
        <end position="309"/>
    </location>
</feature>
<evidence type="ECO:0000256" key="3">
    <source>
        <dbReference type="ARBA" id="ARBA00022729"/>
    </source>
</evidence>
<dbReference type="GO" id="GO:0006508">
    <property type="term" value="P:proteolysis"/>
    <property type="evidence" value="ECO:0007669"/>
    <property type="project" value="UniProtKB-KW"/>
</dbReference>
<dbReference type="PROSITE" id="PS51935">
    <property type="entry name" value="NLPC_P60"/>
    <property type="match status" value="1"/>
</dbReference>
<dbReference type="InterPro" id="IPR051202">
    <property type="entry name" value="Peptidase_C40"/>
</dbReference>
<reference evidence="9 10" key="1">
    <citation type="submission" date="2018-12" db="EMBL/GenBank/DDBJ databases">
        <title>Lysinibacillus antri sp. nov., isolated from a cave soil.</title>
        <authorList>
            <person name="Narsing Rao M.P."/>
            <person name="Zhang H."/>
            <person name="Dong Z.-Y."/>
            <person name="Niu X.-K."/>
            <person name="Zhang K."/>
            <person name="Fang B.-Z."/>
            <person name="Kang Y.-Q."/>
            <person name="Xiao M."/>
            <person name="Li W.-J."/>
        </authorList>
    </citation>
    <scope>NUCLEOTIDE SEQUENCE [LARGE SCALE GENOMIC DNA]</scope>
    <source>
        <strain evidence="9 10">SYSU K30002</strain>
    </source>
</reference>
<keyword evidence="3 6" id="KW-0732">Signal</keyword>
<keyword evidence="5" id="KW-0788">Thiol protease</keyword>
<keyword evidence="2" id="KW-0645">Protease</keyword>
<comment type="caution">
    <text evidence="9">The sequence shown here is derived from an EMBL/GenBank/DDBJ whole genome shotgun (WGS) entry which is preliminary data.</text>
</comment>
<evidence type="ECO:0000256" key="6">
    <source>
        <dbReference type="SAM" id="SignalP"/>
    </source>
</evidence>
<dbReference type="InterPro" id="IPR038765">
    <property type="entry name" value="Papain-like_cys_pep_sf"/>
</dbReference>
<evidence type="ECO:0000313" key="10">
    <source>
        <dbReference type="Proteomes" id="UP000287910"/>
    </source>
</evidence>
<keyword evidence="4" id="KW-0378">Hydrolase</keyword>
<evidence type="ECO:0000256" key="4">
    <source>
        <dbReference type="ARBA" id="ARBA00022801"/>
    </source>
</evidence>
<dbReference type="PANTHER" id="PTHR47053">
    <property type="entry name" value="MUREIN DD-ENDOPEPTIDASE MEPH-RELATED"/>
    <property type="match status" value="1"/>
</dbReference>
<dbReference type="Pfam" id="PF00395">
    <property type="entry name" value="SLH"/>
    <property type="match status" value="2"/>
</dbReference>
<feature type="domain" description="NlpC/P60" evidence="8">
    <location>
        <begin position="26"/>
        <end position="147"/>
    </location>
</feature>
<accession>A0A432LE31</accession>
<dbReference type="RefSeq" id="WP_126658227.1">
    <property type="nucleotide sequence ID" value="NZ_RYYR01000007.1"/>
</dbReference>
<comment type="similarity">
    <text evidence="1">Belongs to the peptidase C40 family.</text>
</comment>
<protein>
    <submittedName>
        <fullName evidence="9">Peptidase</fullName>
    </submittedName>
</protein>
<dbReference type="SUPFAM" id="SSF54001">
    <property type="entry name" value="Cysteine proteinases"/>
    <property type="match status" value="1"/>
</dbReference>
<sequence>MKKRWLLPVFATFMLLSGIYTNDAQAASPEELSTTAHKYIGIPYQYGGTTTNGFDCSGFTQRVFSDLGISLSRTSASQYAQGTAVSKSNLAAGDLVFFNTSGRGVSHVGIYLGDNKFINASTSKGVVIAKLSESYWAQRYIGAKRVATFTNEEVVVAAAEEVKSVAIDFSVYASRAEVAIQLAQALGLDTSDTSSTFPDVKSTDKFAGAVTALQKAGIFEGDQDGKFNPNSPITRESISKVLVVAFNLQLQNKTLSFTDVKENSWSYNYVNILASNGVTLGTGNGEFAPKDLVSLKQLDAFINRSMEIK</sequence>
<dbReference type="EMBL" id="RYYR01000007">
    <property type="protein sequence ID" value="RUL54158.1"/>
    <property type="molecule type" value="Genomic_DNA"/>
</dbReference>
<evidence type="ECO:0000259" key="8">
    <source>
        <dbReference type="PROSITE" id="PS51935"/>
    </source>
</evidence>
<evidence type="ECO:0000259" key="7">
    <source>
        <dbReference type="PROSITE" id="PS51272"/>
    </source>
</evidence>
<organism evidence="9 10">
    <name type="scientific">Lysinibacillus antri</name>
    <dbReference type="NCBI Taxonomy" id="2498145"/>
    <lineage>
        <taxon>Bacteria</taxon>
        <taxon>Bacillati</taxon>
        <taxon>Bacillota</taxon>
        <taxon>Bacilli</taxon>
        <taxon>Bacillales</taxon>
        <taxon>Bacillaceae</taxon>
        <taxon>Lysinibacillus</taxon>
    </lineage>
</organism>
<evidence type="ECO:0000313" key="9">
    <source>
        <dbReference type="EMBL" id="RUL54158.1"/>
    </source>
</evidence>
<dbReference type="Pfam" id="PF00877">
    <property type="entry name" value="NLPC_P60"/>
    <property type="match status" value="1"/>
</dbReference>
<feature type="domain" description="SLH" evidence="7">
    <location>
        <begin position="193"/>
        <end position="256"/>
    </location>
</feature>
<dbReference type="PROSITE" id="PS51272">
    <property type="entry name" value="SLH"/>
    <property type="match status" value="2"/>
</dbReference>
<dbReference type="Proteomes" id="UP000287910">
    <property type="component" value="Unassembled WGS sequence"/>
</dbReference>
<evidence type="ECO:0000256" key="5">
    <source>
        <dbReference type="ARBA" id="ARBA00022807"/>
    </source>
</evidence>
<dbReference type="Gene3D" id="3.90.1720.10">
    <property type="entry name" value="endopeptidase domain like (from Nostoc punctiforme)"/>
    <property type="match status" value="1"/>
</dbReference>
<feature type="chain" id="PRO_5019269147" evidence="6">
    <location>
        <begin position="27"/>
        <end position="309"/>
    </location>
</feature>
<proteinExistence type="inferred from homology"/>
<dbReference type="InterPro" id="IPR000064">
    <property type="entry name" value="NLP_P60_dom"/>
</dbReference>
<feature type="signal peptide" evidence="6">
    <location>
        <begin position="1"/>
        <end position="26"/>
    </location>
</feature>
<dbReference type="PANTHER" id="PTHR47053:SF1">
    <property type="entry name" value="MUREIN DD-ENDOPEPTIDASE MEPH-RELATED"/>
    <property type="match status" value="1"/>
</dbReference>
<evidence type="ECO:0000256" key="1">
    <source>
        <dbReference type="ARBA" id="ARBA00007074"/>
    </source>
</evidence>
<dbReference type="GO" id="GO:0008234">
    <property type="term" value="F:cysteine-type peptidase activity"/>
    <property type="evidence" value="ECO:0007669"/>
    <property type="project" value="UniProtKB-KW"/>
</dbReference>
<dbReference type="InterPro" id="IPR001119">
    <property type="entry name" value="SLH_dom"/>
</dbReference>
<keyword evidence="10" id="KW-1185">Reference proteome</keyword>